<dbReference type="Pfam" id="PF00413">
    <property type="entry name" value="Peptidase_M10"/>
    <property type="match status" value="1"/>
</dbReference>
<dbReference type="InterPro" id="IPR024079">
    <property type="entry name" value="MetalloPept_cat_dom_sf"/>
</dbReference>
<evidence type="ECO:0000256" key="4">
    <source>
        <dbReference type="ARBA" id="ARBA00022833"/>
    </source>
</evidence>
<keyword evidence="7" id="KW-1185">Reference proteome</keyword>
<name>A0A1H7S209_AQUAM</name>
<dbReference type="AlphaFoldDB" id="A0A1H7S209"/>
<gene>
    <name evidence="6" type="ORF">SAMN04487910_2957</name>
</gene>
<evidence type="ECO:0000259" key="5">
    <source>
        <dbReference type="Pfam" id="PF00413"/>
    </source>
</evidence>
<accession>A0A1H7S209</accession>
<dbReference type="GO" id="GO:0006508">
    <property type="term" value="P:proteolysis"/>
    <property type="evidence" value="ECO:0007669"/>
    <property type="project" value="UniProtKB-KW"/>
</dbReference>
<dbReference type="OrthoDB" id="1158432at2"/>
<evidence type="ECO:0000313" key="7">
    <source>
        <dbReference type="Proteomes" id="UP000198521"/>
    </source>
</evidence>
<dbReference type="EMBL" id="FOAB01000005">
    <property type="protein sequence ID" value="SEL66329.1"/>
    <property type="molecule type" value="Genomic_DNA"/>
</dbReference>
<dbReference type="GO" id="GO:0004222">
    <property type="term" value="F:metalloendopeptidase activity"/>
    <property type="evidence" value="ECO:0007669"/>
    <property type="project" value="InterPro"/>
</dbReference>
<keyword evidence="1" id="KW-0645">Protease</keyword>
<dbReference type="GO" id="GO:0031012">
    <property type="term" value="C:extracellular matrix"/>
    <property type="evidence" value="ECO:0007669"/>
    <property type="project" value="InterPro"/>
</dbReference>
<dbReference type="SUPFAM" id="SSF55486">
    <property type="entry name" value="Metalloproteases ('zincins'), catalytic domain"/>
    <property type="match status" value="1"/>
</dbReference>
<keyword evidence="3" id="KW-0378">Hydrolase</keyword>
<dbReference type="Proteomes" id="UP000198521">
    <property type="component" value="Unassembled WGS sequence"/>
</dbReference>
<protein>
    <recommendedName>
        <fullName evidence="5">Peptidase M10 metallopeptidase domain-containing protein</fullName>
    </recommendedName>
</protein>
<evidence type="ECO:0000256" key="1">
    <source>
        <dbReference type="ARBA" id="ARBA00022670"/>
    </source>
</evidence>
<sequence length="205" mass="23499">MKKLLPIILILLTTYSCSVEDDSAPLFIEPIFVDNPTAKLLVDIIYVVPSENHDKSMYQLDEAKYLEFLNGCFFNRNDIGIEMGESRVVINSELYDLKDNRGNESAVFSRETQDSYKQDRLNIYVIPRTNTIAIAGIGLRQRALITDEFLFQSTSPHEIGHALGLFHCDVEGNIMTRVRPYLRKDFDGNQINTMRERILSINSDE</sequence>
<dbReference type="GO" id="GO:0008270">
    <property type="term" value="F:zinc ion binding"/>
    <property type="evidence" value="ECO:0007669"/>
    <property type="project" value="InterPro"/>
</dbReference>
<evidence type="ECO:0000256" key="2">
    <source>
        <dbReference type="ARBA" id="ARBA00022723"/>
    </source>
</evidence>
<dbReference type="InterPro" id="IPR001818">
    <property type="entry name" value="Pept_M10_metallopeptidase"/>
</dbReference>
<feature type="domain" description="Peptidase M10 metallopeptidase" evidence="5">
    <location>
        <begin position="146"/>
        <end position="180"/>
    </location>
</feature>
<dbReference type="Gene3D" id="3.40.390.10">
    <property type="entry name" value="Collagenase (Catalytic Domain)"/>
    <property type="match status" value="1"/>
</dbReference>
<dbReference type="PROSITE" id="PS51257">
    <property type="entry name" value="PROKAR_LIPOPROTEIN"/>
    <property type="match status" value="1"/>
</dbReference>
<keyword evidence="4" id="KW-0862">Zinc</keyword>
<organism evidence="6 7">
    <name type="scientific">Aquimarina amphilecti</name>
    <dbReference type="NCBI Taxonomy" id="1038014"/>
    <lineage>
        <taxon>Bacteria</taxon>
        <taxon>Pseudomonadati</taxon>
        <taxon>Bacteroidota</taxon>
        <taxon>Flavobacteriia</taxon>
        <taxon>Flavobacteriales</taxon>
        <taxon>Flavobacteriaceae</taxon>
        <taxon>Aquimarina</taxon>
    </lineage>
</organism>
<proteinExistence type="predicted"/>
<dbReference type="RefSeq" id="WP_091409901.1">
    <property type="nucleotide sequence ID" value="NZ_FOAB01000005.1"/>
</dbReference>
<evidence type="ECO:0000313" key="6">
    <source>
        <dbReference type="EMBL" id="SEL66329.1"/>
    </source>
</evidence>
<reference evidence="6 7" key="1">
    <citation type="submission" date="2016-10" db="EMBL/GenBank/DDBJ databases">
        <authorList>
            <person name="de Groot N.N."/>
        </authorList>
    </citation>
    <scope>NUCLEOTIDE SEQUENCE [LARGE SCALE GENOMIC DNA]</scope>
    <source>
        <strain evidence="6 7">DSM 25232</strain>
    </source>
</reference>
<keyword evidence="2" id="KW-0479">Metal-binding</keyword>
<evidence type="ECO:0000256" key="3">
    <source>
        <dbReference type="ARBA" id="ARBA00022801"/>
    </source>
</evidence>